<gene>
    <name evidence="1" type="ORF">BILFYP9_01825</name>
</gene>
<dbReference type="EMBL" id="CACRSU010000017">
    <property type="protein sequence ID" value="VYT11339.1"/>
    <property type="molecule type" value="Genomic_DNA"/>
</dbReference>
<dbReference type="AlphaFoldDB" id="A0A6N2U1U3"/>
<accession>A0A6N2U1U3</accession>
<protein>
    <submittedName>
        <fullName evidence="1">Uncharacterized protein</fullName>
    </submittedName>
</protein>
<name>A0A6N2U1U3_9BACE</name>
<reference evidence="1" key="1">
    <citation type="submission" date="2019-11" db="EMBL/GenBank/DDBJ databases">
        <authorList>
            <person name="Feng L."/>
        </authorList>
    </citation>
    <scope>NUCLEOTIDE SEQUENCE</scope>
    <source>
        <strain evidence="1">BintestinalisLFYP9</strain>
    </source>
</reference>
<evidence type="ECO:0000313" key="1">
    <source>
        <dbReference type="EMBL" id="VYT11339.1"/>
    </source>
</evidence>
<proteinExistence type="predicted"/>
<organism evidence="1">
    <name type="scientific">Bacteroides intestinalis</name>
    <dbReference type="NCBI Taxonomy" id="329854"/>
    <lineage>
        <taxon>Bacteria</taxon>
        <taxon>Pseudomonadati</taxon>
        <taxon>Bacteroidota</taxon>
        <taxon>Bacteroidia</taxon>
        <taxon>Bacteroidales</taxon>
        <taxon>Bacteroidaceae</taxon>
        <taxon>Bacteroides</taxon>
    </lineage>
</organism>
<dbReference type="RefSeq" id="WP_138292340.1">
    <property type="nucleotide sequence ID" value="NZ_BAABZC010000002.1"/>
</dbReference>
<sequence length="139" mass="15258">MEKIQFSEVEKNLPSGTPAKIRTLDSSGNSILSTISEVAKSIGAYNLTKTFAPLEEYEVKEVKGCLILAQNASIQHEIGVAILYSNLGGVVLNNVSGVSFLEQNKQAFSIYRKETNGSIYIKNNTETSRVIYVRLISII</sequence>